<keyword evidence="3" id="KW-1185">Reference proteome</keyword>
<name>A0A4U2YSA3_9ACTN</name>
<evidence type="ECO:0000256" key="1">
    <source>
        <dbReference type="SAM" id="MobiDB-lite"/>
    </source>
</evidence>
<accession>A0A4U2YSA3</accession>
<feature type="region of interest" description="Disordered" evidence="1">
    <location>
        <begin position="1"/>
        <end position="24"/>
    </location>
</feature>
<gene>
    <name evidence="2" type="ORF">FC770_03965</name>
</gene>
<evidence type="ECO:0000313" key="2">
    <source>
        <dbReference type="EMBL" id="TKI64309.1"/>
    </source>
</evidence>
<protein>
    <submittedName>
        <fullName evidence="2">Uncharacterized protein</fullName>
    </submittedName>
</protein>
<dbReference type="RefSeq" id="WP_137064770.1">
    <property type="nucleotide sequence ID" value="NZ_CP040748.1"/>
</dbReference>
<dbReference type="AlphaFoldDB" id="A0A4U2YSA3"/>
<organism evidence="2 3">
    <name type="scientific">Nocardioides jishulii</name>
    <dbReference type="NCBI Taxonomy" id="2575440"/>
    <lineage>
        <taxon>Bacteria</taxon>
        <taxon>Bacillati</taxon>
        <taxon>Actinomycetota</taxon>
        <taxon>Actinomycetes</taxon>
        <taxon>Propionibacteriales</taxon>
        <taxon>Nocardioidaceae</taxon>
        <taxon>Nocardioides</taxon>
    </lineage>
</organism>
<dbReference type="EMBL" id="SZPY01000001">
    <property type="protein sequence ID" value="TKI64309.1"/>
    <property type="molecule type" value="Genomic_DNA"/>
</dbReference>
<comment type="caution">
    <text evidence="2">The sequence shown here is derived from an EMBL/GenBank/DDBJ whole genome shotgun (WGS) entry which is preliminary data.</text>
</comment>
<reference evidence="2 3" key="1">
    <citation type="submission" date="2019-04" db="EMBL/GenBank/DDBJ databases">
        <authorList>
            <person name="Dong K."/>
        </authorList>
    </citation>
    <scope>NUCLEOTIDE SEQUENCE [LARGE SCALE GENOMIC DNA]</scope>
    <source>
        <strain evidence="3">dk3543</strain>
    </source>
</reference>
<sequence>MTLGRGAVWSGSPHVRNEAREHTLSIGQLEPVEHRMHHARGLLASSLRHPDRSGAPRSPP</sequence>
<proteinExistence type="predicted"/>
<feature type="region of interest" description="Disordered" evidence="1">
    <location>
        <begin position="37"/>
        <end position="60"/>
    </location>
</feature>
<evidence type="ECO:0000313" key="3">
    <source>
        <dbReference type="Proteomes" id="UP000307808"/>
    </source>
</evidence>
<dbReference type="Proteomes" id="UP000307808">
    <property type="component" value="Unassembled WGS sequence"/>
</dbReference>